<sequence length="61" mass="7233">MALWYNHRSQFRAPNIPLLYQIRPCAFLYLRISTLRHCCTLHYSKICSRLLASLSHRLVSV</sequence>
<dbReference type="Proteomes" id="UP000054166">
    <property type="component" value="Unassembled WGS sequence"/>
</dbReference>
<reference evidence="1 2" key="1">
    <citation type="submission" date="2014-04" db="EMBL/GenBank/DDBJ databases">
        <authorList>
            <consortium name="DOE Joint Genome Institute"/>
            <person name="Kuo A."/>
            <person name="Tarkka M."/>
            <person name="Buscot F."/>
            <person name="Kohler A."/>
            <person name="Nagy L.G."/>
            <person name="Floudas D."/>
            <person name="Copeland A."/>
            <person name="Barry K.W."/>
            <person name="Cichocki N."/>
            <person name="Veneault-Fourrey C."/>
            <person name="LaButti K."/>
            <person name="Lindquist E.A."/>
            <person name="Lipzen A."/>
            <person name="Lundell T."/>
            <person name="Morin E."/>
            <person name="Murat C."/>
            <person name="Sun H."/>
            <person name="Tunlid A."/>
            <person name="Henrissat B."/>
            <person name="Grigoriev I.V."/>
            <person name="Hibbett D.S."/>
            <person name="Martin F."/>
            <person name="Nordberg H.P."/>
            <person name="Cantor M.N."/>
            <person name="Hua S.X."/>
        </authorList>
    </citation>
    <scope>NUCLEOTIDE SEQUENCE [LARGE SCALE GENOMIC DNA]</scope>
    <source>
        <strain evidence="1 2">F 1598</strain>
    </source>
</reference>
<keyword evidence="2" id="KW-1185">Reference proteome</keyword>
<organism evidence="1 2">
    <name type="scientific">Piloderma croceum (strain F 1598)</name>
    <dbReference type="NCBI Taxonomy" id="765440"/>
    <lineage>
        <taxon>Eukaryota</taxon>
        <taxon>Fungi</taxon>
        <taxon>Dikarya</taxon>
        <taxon>Basidiomycota</taxon>
        <taxon>Agaricomycotina</taxon>
        <taxon>Agaricomycetes</taxon>
        <taxon>Agaricomycetidae</taxon>
        <taxon>Atheliales</taxon>
        <taxon>Atheliaceae</taxon>
        <taxon>Piloderma</taxon>
    </lineage>
</organism>
<dbReference type="AlphaFoldDB" id="A0A0C3AUD2"/>
<reference evidence="2" key="2">
    <citation type="submission" date="2015-01" db="EMBL/GenBank/DDBJ databases">
        <title>Evolutionary Origins and Diversification of the Mycorrhizal Mutualists.</title>
        <authorList>
            <consortium name="DOE Joint Genome Institute"/>
            <consortium name="Mycorrhizal Genomics Consortium"/>
            <person name="Kohler A."/>
            <person name="Kuo A."/>
            <person name="Nagy L.G."/>
            <person name="Floudas D."/>
            <person name="Copeland A."/>
            <person name="Barry K.W."/>
            <person name="Cichocki N."/>
            <person name="Veneault-Fourrey C."/>
            <person name="LaButti K."/>
            <person name="Lindquist E.A."/>
            <person name="Lipzen A."/>
            <person name="Lundell T."/>
            <person name="Morin E."/>
            <person name="Murat C."/>
            <person name="Riley R."/>
            <person name="Ohm R."/>
            <person name="Sun H."/>
            <person name="Tunlid A."/>
            <person name="Henrissat B."/>
            <person name="Grigoriev I.V."/>
            <person name="Hibbett D.S."/>
            <person name="Martin F."/>
        </authorList>
    </citation>
    <scope>NUCLEOTIDE SEQUENCE [LARGE SCALE GENOMIC DNA]</scope>
    <source>
        <strain evidence="2">F 1598</strain>
    </source>
</reference>
<evidence type="ECO:0000313" key="1">
    <source>
        <dbReference type="EMBL" id="KIM77548.1"/>
    </source>
</evidence>
<dbReference type="InParanoid" id="A0A0C3AUD2"/>
<protein>
    <submittedName>
        <fullName evidence="1">Uncharacterized protein</fullName>
    </submittedName>
</protein>
<name>A0A0C3AUD2_PILCF</name>
<evidence type="ECO:0000313" key="2">
    <source>
        <dbReference type="Proteomes" id="UP000054166"/>
    </source>
</evidence>
<dbReference type="HOGENOM" id="CLU_2923482_0_0_1"/>
<accession>A0A0C3AUD2</accession>
<proteinExistence type="predicted"/>
<gene>
    <name evidence="1" type="ORF">PILCRDRAFT_617738</name>
</gene>
<dbReference type="EMBL" id="KN833024">
    <property type="protein sequence ID" value="KIM77548.1"/>
    <property type="molecule type" value="Genomic_DNA"/>
</dbReference>